<dbReference type="PANTHER" id="PTHR30290">
    <property type="entry name" value="PERIPLASMIC BINDING COMPONENT OF ABC TRANSPORTER"/>
    <property type="match status" value="1"/>
</dbReference>
<dbReference type="AlphaFoldDB" id="A0A0U2VSR8"/>
<organism evidence="6 7">
    <name type="scientific">Enterococcus rotai</name>
    <dbReference type="NCBI Taxonomy" id="118060"/>
    <lineage>
        <taxon>Bacteria</taxon>
        <taxon>Bacillati</taxon>
        <taxon>Bacillota</taxon>
        <taxon>Bacilli</taxon>
        <taxon>Lactobacillales</taxon>
        <taxon>Enterococcaceae</taxon>
        <taxon>Enterococcus</taxon>
    </lineage>
</organism>
<gene>
    <name evidence="6" type="ORF">ATZ35_04195</name>
</gene>
<dbReference type="InterPro" id="IPR030678">
    <property type="entry name" value="Peptide/Ni-bd"/>
</dbReference>
<dbReference type="EMBL" id="CP013655">
    <property type="protein sequence ID" value="ALS36388.1"/>
    <property type="molecule type" value="Genomic_DNA"/>
</dbReference>
<dbReference type="GO" id="GO:0042597">
    <property type="term" value="C:periplasmic space"/>
    <property type="evidence" value="ECO:0007669"/>
    <property type="project" value="UniProtKB-ARBA"/>
</dbReference>
<dbReference type="PROSITE" id="PS51257">
    <property type="entry name" value="PROKAR_LIPOPROTEIN"/>
    <property type="match status" value="1"/>
</dbReference>
<dbReference type="InterPro" id="IPR000914">
    <property type="entry name" value="SBP_5_dom"/>
</dbReference>
<dbReference type="PIRSF" id="PIRSF002741">
    <property type="entry name" value="MppA"/>
    <property type="match status" value="1"/>
</dbReference>
<dbReference type="SUPFAM" id="SSF53850">
    <property type="entry name" value="Periplasmic binding protein-like II"/>
    <property type="match status" value="1"/>
</dbReference>
<evidence type="ECO:0000256" key="3">
    <source>
        <dbReference type="ARBA" id="ARBA00022729"/>
    </source>
</evidence>
<evidence type="ECO:0000256" key="2">
    <source>
        <dbReference type="ARBA" id="ARBA00022448"/>
    </source>
</evidence>
<dbReference type="CDD" id="cd08510">
    <property type="entry name" value="PBP2_Lactococcal_OppA_like"/>
    <property type="match status" value="1"/>
</dbReference>
<dbReference type="Pfam" id="PF00496">
    <property type="entry name" value="SBP_bac_5"/>
    <property type="match status" value="1"/>
</dbReference>
<accession>A0A0U2VSR8</accession>
<dbReference type="InterPro" id="IPR039424">
    <property type="entry name" value="SBP_5"/>
</dbReference>
<evidence type="ECO:0000256" key="4">
    <source>
        <dbReference type="SAM" id="SignalP"/>
    </source>
</evidence>
<dbReference type="Gene3D" id="3.10.105.10">
    <property type="entry name" value="Dipeptide-binding Protein, Domain 3"/>
    <property type="match status" value="1"/>
</dbReference>
<proteinExistence type="inferred from homology"/>
<reference evidence="7" key="1">
    <citation type="submission" date="2015-12" db="EMBL/GenBank/DDBJ databases">
        <authorList>
            <person name="Lauer A."/>
            <person name="Humrighouse B."/>
            <person name="Loparev V."/>
            <person name="Shewmaker P.L."/>
            <person name="Whitney A.M."/>
            <person name="McLaughlin R.W."/>
        </authorList>
    </citation>
    <scope>NUCLEOTIDE SEQUENCE [LARGE SCALE GENOMIC DNA]</scope>
    <source>
        <strain evidence="7">LMG 26678</strain>
    </source>
</reference>
<name>A0A0U2VSR8_9ENTE</name>
<keyword evidence="2" id="KW-0813">Transport</keyword>
<keyword evidence="3 4" id="KW-0732">Signal</keyword>
<dbReference type="PANTHER" id="PTHR30290:SF9">
    <property type="entry name" value="OLIGOPEPTIDE-BINDING PROTEIN APPA"/>
    <property type="match status" value="1"/>
</dbReference>
<feature type="chain" id="PRO_5039515643" evidence="4">
    <location>
        <begin position="22"/>
        <end position="592"/>
    </location>
</feature>
<dbReference type="KEGG" id="erx:ATZ35_04195"/>
<sequence length="592" mass="66842">MKSKKLLGLITLTAVVAVTLAACGGGKKSDSGNKNVETEDISKFTMKVKNDKEAIKGGTLDVAVASDTQFKGLFSEVYYQDAYDNYYMRPSHEGLFSYDEDFVITDDGVAKLDLDVDNKKATITLKKDVKWSDGEPVTADDLIYPYEVIGNKDYTGIRYDDDFTNIVGMDEYHDGKADAISGIKKVDDQTIEVTYKEMNPGMLQLSGGVYQYGMPKHVFKDIPIKDQEKSDAVRKNPVTFGPYYMSKIVTGESVEYLPNEHYYQGKPKLDKIVFTNVPTASIVEAVKAKKYDMVYSMPTDNYPTYKDSEGYQMLGREELAYTYVGFKLGTFDKEKGEVVMNPDAKMADVKLRQAMGYAMDNDAIGQKFYNGLRTGATTLIPPIFKTLHDTEVKGYQYDLDKAKKLLDDAGYKDTDGDGLRENPKGEKLTINFASMAGGETAQPLADYYLQQWKEIGLDVKLATGRLIDFQAFYDKIKNDDPEIDVFQAAWGVNSAPSPAGLYGRNAAFNYSRFASEENDKLLKAIDSKASFDDKKRKEAYDAWQKYMFEEAPVIPTLYRNEIMPINDRVKSFTWNYEETKDFYDIELTSEKR</sequence>
<dbReference type="GO" id="GO:0043190">
    <property type="term" value="C:ATP-binding cassette (ABC) transporter complex"/>
    <property type="evidence" value="ECO:0007669"/>
    <property type="project" value="InterPro"/>
</dbReference>
<feature type="signal peptide" evidence="4">
    <location>
        <begin position="1"/>
        <end position="21"/>
    </location>
</feature>
<dbReference type="GO" id="GO:1904680">
    <property type="term" value="F:peptide transmembrane transporter activity"/>
    <property type="evidence" value="ECO:0007669"/>
    <property type="project" value="TreeGrafter"/>
</dbReference>
<dbReference type="RefSeq" id="WP_208929636.1">
    <property type="nucleotide sequence ID" value="NZ_CP013655.1"/>
</dbReference>
<evidence type="ECO:0000313" key="7">
    <source>
        <dbReference type="Proteomes" id="UP000067523"/>
    </source>
</evidence>
<protein>
    <submittedName>
        <fullName evidence="6">Peptide ABC transporter substrate-binding protein</fullName>
    </submittedName>
</protein>
<feature type="domain" description="Solute-binding protein family 5" evidence="5">
    <location>
        <begin position="114"/>
        <end position="504"/>
    </location>
</feature>
<evidence type="ECO:0000313" key="6">
    <source>
        <dbReference type="EMBL" id="ALS36388.1"/>
    </source>
</evidence>
<keyword evidence="7" id="KW-1185">Reference proteome</keyword>
<dbReference type="Gene3D" id="3.40.190.10">
    <property type="entry name" value="Periplasmic binding protein-like II"/>
    <property type="match status" value="1"/>
</dbReference>
<evidence type="ECO:0000256" key="1">
    <source>
        <dbReference type="ARBA" id="ARBA00005695"/>
    </source>
</evidence>
<dbReference type="GO" id="GO:0015833">
    <property type="term" value="P:peptide transport"/>
    <property type="evidence" value="ECO:0007669"/>
    <property type="project" value="TreeGrafter"/>
</dbReference>
<dbReference type="Proteomes" id="UP000067523">
    <property type="component" value="Chromosome"/>
</dbReference>
<dbReference type="STRING" id="118060.ATZ35_04195"/>
<evidence type="ECO:0000259" key="5">
    <source>
        <dbReference type="Pfam" id="PF00496"/>
    </source>
</evidence>
<comment type="similarity">
    <text evidence="1">Belongs to the bacterial solute-binding protein 5 family.</text>
</comment>